<sequence>MIKNNLSVRQICVIMCVFNAAIKLMLYPTTMAAACGNALWLPVVVDTALQTACVWAVCMLCSKTDKTFFELLSAAAGKWTARIVFVLFAIYFVLCTVVPMTEQQAMVHEVFYDTIPSLLVFLPFFFFAVYAGGRGLTNAGRTAEVCLPIFIVTAATLVIMGLVECDFSALLPFLRQPFSQLVSGCAGGFFRFNEGALMLLFMGNFKYKKGDAAKISLSCAIGGLIVAAVCAVFYAVYSDLASQQYFAITKISIFFSAISLIGRTDLIAVYALDIAMLFAIVLNVQLAVYCLVKATGRQWHPAFTVGVNAVLIAITFVLNNKFALAQVMGSRYMGWITLAFAYVMPAVGWIVYAAGGKKREKN</sequence>
<evidence type="ECO:0000313" key="9">
    <source>
        <dbReference type="EMBL" id="HIR67480.1"/>
    </source>
</evidence>
<feature type="transmembrane region" description="Helical" evidence="8">
    <location>
        <begin position="178"/>
        <end position="203"/>
    </location>
</feature>
<keyword evidence="5 8" id="KW-0812">Transmembrane</keyword>
<feature type="transmembrane region" description="Helical" evidence="8">
    <location>
        <begin position="332"/>
        <end position="352"/>
    </location>
</feature>
<comment type="similarity">
    <text evidence="2">Belongs to the amino acid-polyamine-organocation (APC) superfamily. Spore germination protein (SGP) (TC 2.A.3.9) family.</text>
</comment>
<reference evidence="9" key="2">
    <citation type="journal article" date="2021" name="PeerJ">
        <title>Extensive microbial diversity within the chicken gut microbiome revealed by metagenomics and culture.</title>
        <authorList>
            <person name="Gilroy R."/>
            <person name="Ravi A."/>
            <person name="Getino M."/>
            <person name="Pursley I."/>
            <person name="Horton D.L."/>
            <person name="Alikhan N.F."/>
            <person name="Baker D."/>
            <person name="Gharbi K."/>
            <person name="Hall N."/>
            <person name="Watson M."/>
            <person name="Adriaenssens E.M."/>
            <person name="Foster-Nyarko E."/>
            <person name="Jarju S."/>
            <person name="Secka A."/>
            <person name="Antonio M."/>
            <person name="Oren A."/>
            <person name="Chaudhuri R.R."/>
            <person name="La Ragione R."/>
            <person name="Hildebrand F."/>
            <person name="Pallen M.J."/>
        </authorList>
    </citation>
    <scope>NUCLEOTIDE SEQUENCE</scope>
    <source>
        <strain evidence="9">ChiW16-3235</strain>
    </source>
</reference>
<feature type="transmembrane region" description="Helical" evidence="8">
    <location>
        <begin position="301"/>
        <end position="320"/>
    </location>
</feature>
<feature type="transmembrane region" description="Helical" evidence="8">
    <location>
        <begin position="145"/>
        <end position="163"/>
    </location>
</feature>
<dbReference type="InterPro" id="IPR004761">
    <property type="entry name" value="Spore_GerAB"/>
</dbReference>
<feature type="transmembrane region" description="Helical" evidence="8">
    <location>
        <begin position="7"/>
        <end position="27"/>
    </location>
</feature>
<dbReference type="Pfam" id="PF03845">
    <property type="entry name" value="Spore_permease"/>
    <property type="match status" value="1"/>
</dbReference>
<reference evidence="9" key="1">
    <citation type="submission" date="2020-10" db="EMBL/GenBank/DDBJ databases">
        <authorList>
            <person name="Gilroy R."/>
        </authorList>
    </citation>
    <scope>NUCLEOTIDE SEQUENCE</scope>
    <source>
        <strain evidence="9">ChiW16-3235</strain>
    </source>
</reference>
<evidence type="ECO:0000256" key="3">
    <source>
        <dbReference type="ARBA" id="ARBA00022448"/>
    </source>
</evidence>
<feature type="transmembrane region" description="Helical" evidence="8">
    <location>
        <begin position="215"/>
        <end position="237"/>
    </location>
</feature>
<feature type="transmembrane region" description="Helical" evidence="8">
    <location>
        <begin position="39"/>
        <end position="58"/>
    </location>
</feature>
<keyword evidence="7 8" id="KW-0472">Membrane</keyword>
<evidence type="ECO:0000256" key="7">
    <source>
        <dbReference type="ARBA" id="ARBA00023136"/>
    </source>
</evidence>
<evidence type="ECO:0000256" key="2">
    <source>
        <dbReference type="ARBA" id="ARBA00007998"/>
    </source>
</evidence>
<dbReference type="GO" id="GO:0016020">
    <property type="term" value="C:membrane"/>
    <property type="evidence" value="ECO:0007669"/>
    <property type="project" value="UniProtKB-SubCell"/>
</dbReference>
<dbReference type="GO" id="GO:0009847">
    <property type="term" value="P:spore germination"/>
    <property type="evidence" value="ECO:0007669"/>
    <property type="project" value="InterPro"/>
</dbReference>
<keyword evidence="4" id="KW-0309">Germination</keyword>
<protein>
    <submittedName>
        <fullName evidence="9">GerAB/ArcD/ProY family transporter</fullName>
    </submittedName>
</protein>
<evidence type="ECO:0000256" key="8">
    <source>
        <dbReference type="SAM" id="Phobius"/>
    </source>
</evidence>
<proteinExistence type="inferred from homology"/>
<evidence type="ECO:0000256" key="1">
    <source>
        <dbReference type="ARBA" id="ARBA00004141"/>
    </source>
</evidence>
<evidence type="ECO:0000256" key="4">
    <source>
        <dbReference type="ARBA" id="ARBA00022544"/>
    </source>
</evidence>
<keyword evidence="6 8" id="KW-1133">Transmembrane helix</keyword>
<evidence type="ECO:0000313" key="10">
    <source>
        <dbReference type="Proteomes" id="UP000823913"/>
    </source>
</evidence>
<keyword evidence="3" id="KW-0813">Transport</keyword>
<organism evidence="9 10">
    <name type="scientific">Candidatus Coproplasma avicola</name>
    <dbReference type="NCBI Taxonomy" id="2840744"/>
    <lineage>
        <taxon>Bacteria</taxon>
        <taxon>Bacillati</taxon>
        <taxon>Bacillota</taxon>
        <taxon>Clostridia</taxon>
        <taxon>Eubacteriales</taxon>
        <taxon>Candidatus Coproplasma</taxon>
    </lineage>
</organism>
<gene>
    <name evidence="9" type="ORF">IAB94_05495</name>
</gene>
<feature type="transmembrane region" description="Helical" evidence="8">
    <location>
        <begin position="268"/>
        <end position="289"/>
    </location>
</feature>
<dbReference type="PROSITE" id="PS51257">
    <property type="entry name" value="PROKAR_LIPOPROTEIN"/>
    <property type="match status" value="1"/>
</dbReference>
<dbReference type="AlphaFoldDB" id="A0A9D1E6R1"/>
<dbReference type="PANTHER" id="PTHR34975:SF2">
    <property type="entry name" value="SPORE GERMINATION PROTEIN A2"/>
    <property type="match status" value="1"/>
</dbReference>
<name>A0A9D1E6R1_9FIRM</name>
<comment type="subcellular location">
    <subcellularLocation>
        <location evidence="1">Membrane</location>
        <topology evidence="1">Multi-pass membrane protein</topology>
    </subcellularLocation>
</comment>
<feature type="transmembrane region" description="Helical" evidence="8">
    <location>
        <begin position="79"/>
        <end position="99"/>
    </location>
</feature>
<comment type="caution">
    <text evidence="9">The sequence shown here is derived from an EMBL/GenBank/DDBJ whole genome shotgun (WGS) entry which is preliminary data.</text>
</comment>
<accession>A0A9D1E6R1</accession>
<evidence type="ECO:0000256" key="6">
    <source>
        <dbReference type="ARBA" id="ARBA00022989"/>
    </source>
</evidence>
<dbReference type="EMBL" id="DVHK01000112">
    <property type="protein sequence ID" value="HIR67480.1"/>
    <property type="molecule type" value="Genomic_DNA"/>
</dbReference>
<dbReference type="Proteomes" id="UP000823913">
    <property type="component" value="Unassembled WGS sequence"/>
</dbReference>
<feature type="transmembrane region" description="Helical" evidence="8">
    <location>
        <begin position="111"/>
        <end position="133"/>
    </location>
</feature>
<dbReference type="PANTHER" id="PTHR34975">
    <property type="entry name" value="SPORE GERMINATION PROTEIN A2"/>
    <property type="match status" value="1"/>
</dbReference>
<evidence type="ECO:0000256" key="5">
    <source>
        <dbReference type="ARBA" id="ARBA00022692"/>
    </source>
</evidence>